<organism evidence="4 5">
    <name type="scientific">Elysia marginata</name>
    <dbReference type="NCBI Taxonomy" id="1093978"/>
    <lineage>
        <taxon>Eukaryota</taxon>
        <taxon>Metazoa</taxon>
        <taxon>Spiralia</taxon>
        <taxon>Lophotrochozoa</taxon>
        <taxon>Mollusca</taxon>
        <taxon>Gastropoda</taxon>
        <taxon>Heterobranchia</taxon>
        <taxon>Euthyneura</taxon>
        <taxon>Panpulmonata</taxon>
        <taxon>Sacoglossa</taxon>
        <taxon>Placobranchoidea</taxon>
        <taxon>Plakobranchidae</taxon>
        <taxon>Elysia</taxon>
    </lineage>
</organism>
<evidence type="ECO:0000313" key="4">
    <source>
        <dbReference type="EMBL" id="GFR79170.1"/>
    </source>
</evidence>
<dbReference type="AlphaFoldDB" id="A0AAV4G2B4"/>
<dbReference type="SUPFAM" id="SSF49562">
    <property type="entry name" value="C2 domain (Calcium/lipid-binding domain, CaLB)"/>
    <property type="match status" value="1"/>
</dbReference>
<dbReference type="PANTHER" id="PTHR45911">
    <property type="entry name" value="C2 DOMAIN-CONTAINING PROTEIN"/>
    <property type="match status" value="1"/>
</dbReference>
<feature type="domain" description="C2" evidence="3">
    <location>
        <begin position="1"/>
        <end position="79"/>
    </location>
</feature>
<dbReference type="Proteomes" id="UP000762676">
    <property type="component" value="Unassembled WGS sequence"/>
</dbReference>
<sequence length="79" mass="8601">MSLEVKVVCATNVPNPETFGKSDPYASVEFQGIKKKTEVIKGDLNPKWDQDNGSTCAKSTKALQKTGTRRSLLALNKST</sequence>
<evidence type="ECO:0000313" key="5">
    <source>
        <dbReference type="Proteomes" id="UP000762676"/>
    </source>
</evidence>
<comment type="caution">
    <text evidence="4">The sequence shown here is derived from an EMBL/GenBank/DDBJ whole genome shotgun (WGS) entry which is preliminary data.</text>
</comment>
<dbReference type="Gene3D" id="2.60.40.150">
    <property type="entry name" value="C2 domain"/>
    <property type="match status" value="1"/>
</dbReference>
<dbReference type="PANTHER" id="PTHR45911:SF4">
    <property type="entry name" value="MULTIPLE C2 AND TRANSMEMBRANE DOMAIN-CONTAINING PROTEIN"/>
    <property type="match status" value="1"/>
</dbReference>
<protein>
    <submittedName>
        <fullName evidence="4">Dysferlin</fullName>
    </submittedName>
</protein>
<dbReference type="GO" id="GO:0016020">
    <property type="term" value="C:membrane"/>
    <property type="evidence" value="ECO:0007669"/>
    <property type="project" value="TreeGrafter"/>
</dbReference>
<keyword evidence="2" id="KW-0106">Calcium</keyword>
<reference evidence="4 5" key="1">
    <citation type="journal article" date="2021" name="Elife">
        <title>Chloroplast acquisition without the gene transfer in kleptoplastic sea slugs, Plakobranchus ocellatus.</title>
        <authorList>
            <person name="Maeda T."/>
            <person name="Takahashi S."/>
            <person name="Yoshida T."/>
            <person name="Shimamura S."/>
            <person name="Takaki Y."/>
            <person name="Nagai Y."/>
            <person name="Toyoda A."/>
            <person name="Suzuki Y."/>
            <person name="Arimoto A."/>
            <person name="Ishii H."/>
            <person name="Satoh N."/>
            <person name="Nishiyama T."/>
            <person name="Hasebe M."/>
            <person name="Maruyama T."/>
            <person name="Minagawa J."/>
            <person name="Obokata J."/>
            <person name="Shigenobu S."/>
        </authorList>
    </citation>
    <scope>NUCLEOTIDE SEQUENCE [LARGE SCALE GENOMIC DNA]</scope>
</reference>
<dbReference type="PROSITE" id="PS50004">
    <property type="entry name" value="C2"/>
    <property type="match status" value="1"/>
</dbReference>
<proteinExistence type="predicted"/>
<name>A0AAV4G2B4_9GAST</name>
<dbReference type="GO" id="GO:0005509">
    <property type="term" value="F:calcium ion binding"/>
    <property type="evidence" value="ECO:0007669"/>
    <property type="project" value="TreeGrafter"/>
</dbReference>
<keyword evidence="5" id="KW-1185">Reference proteome</keyword>
<gene>
    <name evidence="4" type="ORF">ElyMa_000549800</name>
</gene>
<dbReference type="InterPro" id="IPR035892">
    <property type="entry name" value="C2_domain_sf"/>
</dbReference>
<evidence type="ECO:0000259" key="3">
    <source>
        <dbReference type="PROSITE" id="PS50004"/>
    </source>
</evidence>
<evidence type="ECO:0000256" key="1">
    <source>
        <dbReference type="ARBA" id="ARBA00022723"/>
    </source>
</evidence>
<dbReference type="InterPro" id="IPR000008">
    <property type="entry name" value="C2_dom"/>
</dbReference>
<dbReference type="EMBL" id="BMAT01001073">
    <property type="protein sequence ID" value="GFR79170.1"/>
    <property type="molecule type" value="Genomic_DNA"/>
</dbReference>
<evidence type="ECO:0000256" key="2">
    <source>
        <dbReference type="ARBA" id="ARBA00022837"/>
    </source>
</evidence>
<dbReference type="Pfam" id="PF00168">
    <property type="entry name" value="C2"/>
    <property type="match status" value="1"/>
</dbReference>
<keyword evidence="1" id="KW-0479">Metal-binding</keyword>
<accession>A0AAV4G2B4</accession>